<dbReference type="EMBL" id="VSSQ01000031">
    <property type="protein sequence ID" value="MPL66266.1"/>
    <property type="molecule type" value="Genomic_DNA"/>
</dbReference>
<evidence type="ECO:0000313" key="1">
    <source>
        <dbReference type="EMBL" id="MPL66266.1"/>
    </source>
</evidence>
<reference evidence="1" key="1">
    <citation type="submission" date="2019-08" db="EMBL/GenBank/DDBJ databases">
        <authorList>
            <person name="Kucharzyk K."/>
            <person name="Murdoch R.W."/>
            <person name="Higgins S."/>
            <person name="Loffler F."/>
        </authorList>
    </citation>
    <scope>NUCLEOTIDE SEQUENCE</scope>
</reference>
<sequence>MATIMEKDVLLEYAHIGHLLPDNETEEMKKDSKNIVEIWNYIIDTDPENINYEETHKKIKEIRAKYEK</sequence>
<protein>
    <submittedName>
        <fullName evidence="1">Uncharacterized protein</fullName>
    </submittedName>
</protein>
<accession>A0A644TH27</accession>
<gene>
    <name evidence="1" type="ORF">SDC9_11935</name>
</gene>
<dbReference type="AlphaFoldDB" id="A0A644TH27"/>
<organism evidence="1">
    <name type="scientific">bioreactor metagenome</name>
    <dbReference type="NCBI Taxonomy" id="1076179"/>
    <lineage>
        <taxon>unclassified sequences</taxon>
        <taxon>metagenomes</taxon>
        <taxon>ecological metagenomes</taxon>
    </lineage>
</organism>
<proteinExistence type="predicted"/>
<comment type="caution">
    <text evidence="1">The sequence shown here is derived from an EMBL/GenBank/DDBJ whole genome shotgun (WGS) entry which is preliminary data.</text>
</comment>
<name>A0A644TH27_9ZZZZ</name>